<evidence type="ECO:0000313" key="8">
    <source>
        <dbReference type="Proteomes" id="UP000034471"/>
    </source>
</evidence>
<feature type="transmembrane region" description="Helical" evidence="5">
    <location>
        <begin position="48"/>
        <end position="70"/>
    </location>
</feature>
<proteinExistence type="predicted"/>
<evidence type="ECO:0000256" key="2">
    <source>
        <dbReference type="ARBA" id="ARBA00022692"/>
    </source>
</evidence>
<organism evidence="7 8">
    <name type="scientific">Candidatus Roizmanbacteria bacterium GW2011_GWA2_37_7</name>
    <dbReference type="NCBI Taxonomy" id="1618481"/>
    <lineage>
        <taxon>Bacteria</taxon>
        <taxon>Candidatus Roizmaniibacteriota</taxon>
    </lineage>
</organism>
<evidence type="ECO:0000256" key="5">
    <source>
        <dbReference type="SAM" id="Phobius"/>
    </source>
</evidence>
<dbReference type="AlphaFoldDB" id="A0A0G0H8P7"/>
<evidence type="ECO:0000256" key="4">
    <source>
        <dbReference type="ARBA" id="ARBA00023136"/>
    </source>
</evidence>
<comment type="subcellular location">
    <subcellularLocation>
        <location evidence="1">Membrane</location>
        <topology evidence="1">Multi-pass membrane protein</topology>
    </subcellularLocation>
</comment>
<evidence type="ECO:0000256" key="3">
    <source>
        <dbReference type="ARBA" id="ARBA00022989"/>
    </source>
</evidence>
<dbReference type="Pfam" id="PF01957">
    <property type="entry name" value="NfeD"/>
    <property type="match status" value="1"/>
</dbReference>
<keyword evidence="2 5" id="KW-0812">Transmembrane</keyword>
<dbReference type="Gene3D" id="2.40.50.140">
    <property type="entry name" value="Nucleic acid-binding proteins"/>
    <property type="match status" value="1"/>
</dbReference>
<keyword evidence="4 5" id="KW-0472">Membrane</keyword>
<dbReference type="PANTHER" id="PTHR33507">
    <property type="entry name" value="INNER MEMBRANE PROTEIN YBBJ"/>
    <property type="match status" value="1"/>
</dbReference>
<sequence length="146" mass="15567">MFNNLNQFTILIILGIFAIIVEIIIGAATGFELLILGVLFIIGGGVGMITGSMMVAVSVIVVLTLGYILFARQMIKQTLHITTTKTNTDSIIGRVAKVVTPIDPDESGQVKIEGEIWRAEAGKPIAKGKKVTIQSVSGVTVKVEEV</sequence>
<comment type="caution">
    <text evidence="7">The sequence shown here is derived from an EMBL/GenBank/DDBJ whole genome shotgun (WGS) entry which is preliminary data.</text>
</comment>
<dbReference type="EMBL" id="LBTJ01000008">
    <property type="protein sequence ID" value="KKQ38527.1"/>
    <property type="molecule type" value="Genomic_DNA"/>
</dbReference>
<dbReference type="SUPFAM" id="SSF141322">
    <property type="entry name" value="NfeD domain-like"/>
    <property type="match status" value="1"/>
</dbReference>
<feature type="transmembrane region" description="Helical" evidence="5">
    <location>
        <begin position="12"/>
        <end position="42"/>
    </location>
</feature>
<dbReference type="InterPro" id="IPR052165">
    <property type="entry name" value="Membrane_assoc_protease"/>
</dbReference>
<evidence type="ECO:0000259" key="6">
    <source>
        <dbReference type="Pfam" id="PF01957"/>
    </source>
</evidence>
<dbReference type="PANTHER" id="PTHR33507:SF3">
    <property type="entry name" value="INNER MEMBRANE PROTEIN YBBJ"/>
    <property type="match status" value="1"/>
</dbReference>
<dbReference type="InterPro" id="IPR002810">
    <property type="entry name" value="NfeD-like_C"/>
</dbReference>
<gene>
    <name evidence="7" type="ORF">US54_C0008G0002</name>
</gene>
<name>A0A0G0H8P7_9BACT</name>
<keyword evidence="3 5" id="KW-1133">Transmembrane helix</keyword>
<dbReference type="InterPro" id="IPR012340">
    <property type="entry name" value="NA-bd_OB-fold"/>
</dbReference>
<accession>A0A0G0H8P7</accession>
<evidence type="ECO:0000256" key="1">
    <source>
        <dbReference type="ARBA" id="ARBA00004141"/>
    </source>
</evidence>
<dbReference type="STRING" id="1618481.US54_C0008G0002"/>
<evidence type="ECO:0000313" key="7">
    <source>
        <dbReference type="EMBL" id="KKQ38527.1"/>
    </source>
</evidence>
<feature type="domain" description="NfeD-like C-terminal" evidence="6">
    <location>
        <begin position="89"/>
        <end position="144"/>
    </location>
</feature>
<reference evidence="7 8" key="1">
    <citation type="journal article" date="2015" name="Nature">
        <title>rRNA introns, odd ribosomes, and small enigmatic genomes across a large radiation of phyla.</title>
        <authorList>
            <person name="Brown C.T."/>
            <person name="Hug L.A."/>
            <person name="Thomas B.C."/>
            <person name="Sharon I."/>
            <person name="Castelle C.J."/>
            <person name="Singh A."/>
            <person name="Wilkins M.J."/>
            <person name="Williams K.H."/>
            <person name="Banfield J.F."/>
        </authorList>
    </citation>
    <scope>NUCLEOTIDE SEQUENCE [LARGE SCALE GENOMIC DNA]</scope>
</reference>
<dbReference type="GO" id="GO:0005886">
    <property type="term" value="C:plasma membrane"/>
    <property type="evidence" value="ECO:0007669"/>
    <property type="project" value="TreeGrafter"/>
</dbReference>
<dbReference type="Proteomes" id="UP000034471">
    <property type="component" value="Unassembled WGS sequence"/>
</dbReference>
<protein>
    <submittedName>
        <fullName evidence="7">Nodulation efficiency, NfeD</fullName>
    </submittedName>
</protein>